<feature type="region of interest" description="Disordered" evidence="1">
    <location>
        <begin position="18"/>
        <end position="39"/>
    </location>
</feature>
<evidence type="ECO:0000313" key="3">
    <source>
        <dbReference type="Proteomes" id="UP000234323"/>
    </source>
</evidence>
<evidence type="ECO:0000256" key="1">
    <source>
        <dbReference type="SAM" id="MobiDB-lite"/>
    </source>
</evidence>
<organism evidence="2 3">
    <name type="scientific">Rhizophagus irregularis</name>
    <dbReference type="NCBI Taxonomy" id="588596"/>
    <lineage>
        <taxon>Eukaryota</taxon>
        <taxon>Fungi</taxon>
        <taxon>Fungi incertae sedis</taxon>
        <taxon>Mucoromycota</taxon>
        <taxon>Glomeromycotina</taxon>
        <taxon>Glomeromycetes</taxon>
        <taxon>Glomerales</taxon>
        <taxon>Glomeraceae</taxon>
        <taxon>Rhizophagus</taxon>
    </lineage>
</organism>
<dbReference type="Proteomes" id="UP000234323">
    <property type="component" value="Unassembled WGS sequence"/>
</dbReference>
<dbReference type="EMBL" id="LLXI01004049">
    <property type="protein sequence ID" value="PKY60193.1"/>
    <property type="molecule type" value="Genomic_DNA"/>
</dbReference>
<keyword evidence="3" id="KW-1185">Reference proteome</keyword>
<comment type="caution">
    <text evidence="2">The sequence shown here is derived from an EMBL/GenBank/DDBJ whole genome shotgun (WGS) entry which is preliminary data.</text>
</comment>
<accession>A0A2I1HN09</accession>
<reference evidence="2 3" key="1">
    <citation type="submission" date="2015-10" db="EMBL/GenBank/DDBJ databases">
        <title>Genome analyses suggest a sexual origin of heterokaryosis in a supposedly ancient asexual fungus.</title>
        <authorList>
            <person name="Ropars J."/>
            <person name="Sedzielewska K."/>
            <person name="Noel J."/>
            <person name="Charron P."/>
            <person name="Farinelli L."/>
            <person name="Marton T."/>
            <person name="Kruger M."/>
            <person name="Pelin A."/>
            <person name="Brachmann A."/>
            <person name="Corradi N."/>
        </authorList>
    </citation>
    <scope>NUCLEOTIDE SEQUENCE [LARGE SCALE GENOMIC DNA]</scope>
    <source>
        <strain evidence="2 3">A4</strain>
    </source>
</reference>
<feature type="compositionally biased region" description="Polar residues" evidence="1">
    <location>
        <begin position="18"/>
        <end position="35"/>
    </location>
</feature>
<dbReference type="AlphaFoldDB" id="A0A2I1HN09"/>
<protein>
    <submittedName>
        <fullName evidence="2">Uncharacterized protein</fullName>
    </submittedName>
</protein>
<dbReference type="VEuPathDB" id="FungiDB:FUN_020469"/>
<proteinExistence type="predicted"/>
<sequence>MNIDSIDDLDITVVQPNQEGNSHVNQNLPSTSQPIGTPAPKAVIPMEIQTKKGKITKLNNNVIHDTQKGQVLRLDQDGIKPYHWLELCYDKCWVTWVRWFPEH</sequence>
<gene>
    <name evidence="2" type="ORF">RhiirA4_483612</name>
</gene>
<evidence type="ECO:0000313" key="2">
    <source>
        <dbReference type="EMBL" id="PKY60193.1"/>
    </source>
</evidence>
<name>A0A2I1HN09_9GLOM</name>